<reference evidence="3" key="2">
    <citation type="submission" date="2015-01" db="EMBL/GenBank/DDBJ databases">
        <title>Draft genome sequence of potential hydrocarbon metabolising strain of Rhodococcus rhodochrous.</title>
        <authorList>
            <person name="Aggarwal R.K."/>
            <person name="Dawar C."/>
        </authorList>
    </citation>
    <scope>NUCLEOTIDE SEQUENCE [LARGE SCALE GENOMIC DNA]</scope>
    <source>
        <strain evidence="3">KG-21</strain>
    </source>
</reference>
<feature type="domain" description="NAD-dependent epimerase/dehydratase" evidence="1">
    <location>
        <begin position="3"/>
        <end position="181"/>
    </location>
</feature>
<proteinExistence type="predicted"/>
<dbReference type="InterPro" id="IPR001509">
    <property type="entry name" value="Epimerase_deHydtase"/>
</dbReference>
<evidence type="ECO:0000259" key="1">
    <source>
        <dbReference type="Pfam" id="PF01370"/>
    </source>
</evidence>
<accession>A0A0M8PNJ7</accession>
<comment type="caution">
    <text evidence="2">The sequence shown here is derived from an EMBL/GenBank/DDBJ whole genome shotgun (WGS) entry which is preliminary data.</text>
</comment>
<dbReference type="EMBL" id="AZYO01000020">
    <property type="protein sequence ID" value="KOS56332.1"/>
    <property type="molecule type" value="Genomic_DNA"/>
</dbReference>
<dbReference type="Proteomes" id="UP000037712">
    <property type="component" value="Unassembled WGS sequence"/>
</dbReference>
<dbReference type="Gene3D" id="3.40.50.720">
    <property type="entry name" value="NAD(P)-binding Rossmann-like Domain"/>
    <property type="match status" value="1"/>
</dbReference>
<dbReference type="InterPro" id="IPR036291">
    <property type="entry name" value="NAD(P)-bd_dom_sf"/>
</dbReference>
<name>A0A0M8PNJ7_RHORH</name>
<reference evidence="2 3" key="1">
    <citation type="journal article" date="2015" name="Genome Announc.">
        <title>Draft Genome Sequence of Rhodococcus rhodochrous Strain KG-21, a Soil Isolate from Oil Fields of Krishna-Godavari Basin, India.</title>
        <authorList>
            <person name="Dawar C."/>
            <person name="Aggarwal R.K."/>
        </authorList>
    </citation>
    <scope>NUCLEOTIDE SEQUENCE [LARGE SCALE GENOMIC DNA]</scope>
    <source>
        <strain evidence="2 3">KG-21</strain>
    </source>
</reference>
<dbReference type="GO" id="GO:0005737">
    <property type="term" value="C:cytoplasm"/>
    <property type="evidence" value="ECO:0007669"/>
    <property type="project" value="TreeGrafter"/>
</dbReference>
<protein>
    <submittedName>
        <fullName evidence="2">Nucleoside-diphosphate sugar epimerase</fullName>
    </submittedName>
</protein>
<evidence type="ECO:0000313" key="2">
    <source>
        <dbReference type="EMBL" id="KOS56332.1"/>
    </source>
</evidence>
<organism evidence="2 3">
    <name type="scientific">Rhodococcus rhodochrous KG-21</name>
    <dbReference type="NCBI Taxonomy" id="1441923"/>
    <lineage>
        <taxon>Bacteria</taxon>
        <taxon>Bacillati</taxon>
        <taxon>Actinomycetota</taxon>
        <taxon>Actinomycetes</taxon>
        <taxon>Mycobacteriales</taxon>
        <taxon>Nocardiaceae</taxon>
        <taxon>Rhodococcus</taxon>
    </lineage>
</organism>
<gene>
    <name evidence="2" type="ORF">Z051_10245</name>
</gene>
<sequence length="307" mass="32906">MKILVVGGTGMIGATTATLLQQLGDDVTVAARGPVPSASPVAGLPVSAGDYTVPSFTAEQLSVFAGIVFAAGQDVRHKPRESDDERFWRDTQSAGVPRFAALAKEAGVRHFVQVGSYYHQLDERFADGNPYVAARKEADEQTRALADDSFVACTLNPPSIIGAVPGPSSERYRRFVSWAAGNEPQIPDFAPPGGTNYMSAESLAHAIAGALRNAEPGAAYLVGDENLRYREFFQRLVDAAGGGRTIVERDEPHPLLPDAAIMQGRGNTLSYEPSAETMRVLGYPRGDCTRAIHALVNTVREYERSVA</sequence>
<dbReference type="RefSeq" id="WP_054372587.1">
    <property type="nucleotide sequence ID" value="NZ_AZYO01000020.1"/>
</dbReference>
<dbReference type="PATRIC" id="fig|1441923.3.peg.2267"/>
<dbReference type="InterPro" id="IPR051783">
    <property type="entry name" value="NAD(P)-dependent_oxidoreduct"/>
</dbReference>
<dbReference type="SUPFAM" id="SSF51735">
    <property type="entry name" value="NAD(P)-binding Rossmann-fold domains"/>
    <property type="match status" value="1"/>
</dbReference>
<dbReference type="AlphaFoldDB" id="A0A0M8PNJ7"/>
<dbReference type="Pfam" id="PF01370">
    <property type="entry name" value="Epimerase"/>
    <property type="match status" value="1"/>
</dbReference>
<dbReference type="GO" id="GO:0004029">
    <property type="term" value="F:aldehyde dehydrogenase (NAD+) activity"/>
    <property type="evidence" value="ECO:0007669"/>
    <property type="project" value="TreeGrafter"/>
</dbReference>
<dbReference type="PANTHER" id="PTHR48079:SF6">
    <property type="entry name" value="NAD(P)-BINDING DOMAIN-CONTAINING PROTEIN-RELATED"/>
    <property type="match status" value="1"/>
</dbReference>
<evidence type="ECO:0000313" key="3">
    <source>
        <dbReference type="Proteomes" id="UP000037712"/>
    </source>
</evidence>
<dbReference type="PANTHER" id="PTHR48079">
    <property type="entry name" value="PROTEIN YEEZ"/>
    <property type="match status" value="1"/>
</dbReference>